<proteinExistence type="predicted"/>
<evidence type="ECO:0000313" key="1">
    <source>
        <dbReference type="EMBL" id="SFO02342.1"/>
    </source>
</evidence>
<dbReference type="RefSeq" id="WP_093349142.1">
    <property type="nucleotide sequence ID" value="NZ_FOUY01000027.1"/>
</dbReference>
<sequence length="172" mass="17409">MTPARRVPAVGGLAGGVGTTTVARALHAQDLGVVTGADPVPDVLLCRATAAGLAAASRVAPGQGPDRPVLAVLPLSTDPDGVDAAAAGTGWAAVVVLPLVPAWTRTPDPWSEAAAVLSAPRPSTAVRRYAEALGRIVTALSAGERLTRPLVPRQRGPLRPLRGVVLRPGPGW</sequence>
<reference evidence="1 2" key="1">
    <citation type="submission" date="2016-10" db="EMBL/GenBank/DDBJ databases">
        <authorList>
            <person name="de Groot N.N."/>
        </authorList>
    </citation>
    <scope>NUCLEOTIDE SEQUENCE [LARGE SCALE GENOMIC DNA]</scope>
    <source>
        <strain evidence="1 2">CGMCC 4.1877</strain>
    </source>
</reference>
<dbReference type="EMBL" id="FOUY01000027">
    <property type="protein sequence ID" value="SFO02342.1"/>
    <property type="molecule type" value="Genomic_DNA"/>
</dbReference>
<gene>
    <name evidence="1" type="ORF">SAMN05216207_102767</name>
</gene>
<evidence type="ECO:0000313" key="2">
    <source>
        <dbReference type="Proteomes" id="UP000199614"/>
    </source>
</evidence>
<accession>A0A1I5DSW1</accession>
<keyword evidence="2" id="KW-1185">Reference proteome</keyword>
<dbReference type="Proteomes" id="UP000199614">
    <property type="component" value="Unassembled WGS sequence"/>
</dbReference>
<dbReference type="STRING" id="260086.SAMN05216207_102767"/>
<dbReference type="AlphaFoldDB" id="A0A1I5DSW1"/>
<name>A0A1I5DSW1_PSUAM</name>
<organism evidence="1 2">
    <name type="scientific">Pseudonocardia ammonioxydans</name>
    <dbReference type="NCBI Taxonomy" id="260086"/>
    <lineage>
        <taxon>Bacteria</taxon>
        <taxon>Bacillati</taxon>
        <taxon>Actinomycetota</taxon>
        <taxon>Actinomycetes</taxon>
        <taxon>Pseudonocardiales</taxon>
        <taxon>Pseudonocardiaceae</taxon>
        <taxon>Pseudonocardia</taxon>
    </lineage>
</organism>
<protein>
    <submittedName>
        <fullName evidence="1">Uncharacterized protein</fullName>
    </submittedName>
</protein>